<feature type="signal peptide" evidence="8">
    <location>
        <begin position="1"/>
        <end position="22"/>
    </location>
</feature>
<feature type="compositionally biased region" description="Basic and acidic residues" evidence="7">
    <location>
        <begin position="250"/>
        <end position="269"/>
    </location>
</feature>
<gene>
    <name evidence="10" type="ORF">LX32DRAFT_642792</name>
</gene>
<evidence type="ECO:0000256" key="1">
    <source>
        <dbReference type="ARBA" id="ARBA00001182"/>
    </source>
</evidence>
<dbReference type="InterPro" id="IPR036249">
    <property type="entry name" value="Thioredoxin-like_sf"/>
</dbReference>
<dbReference type="CDD" id="cd03002">
    <property type="entry name" value="PDI_a_MPD1_like"/>
    <property type="match status" value="1"/>
</dbReference>
<dbReference type="PROSITE" id="PS51352">
    <property type="entry name" value="THIOREDOXIN_2"/>
    <property type="match status" value="1"/>
</dbReference>
<dbReference type="CDD" id="cd02981">
    <property type="entry name" value="PDI_b_family"/>
    <property type="match status" value="1"/>
</dbReference>
<feature type="region of interest" description="Disordered" evidence="7">
    <location>
        <begin position="442"/>
        <end position="483"/>
    </location>
</feature>
<reference evidence="10" key="1">
    <citation type="submission" date="2021-06" db="EMBL/GenBank/DDBJ databases">
        <title>Comparative genomics, transcriptomics and evolutionary studies reveal genomic signatures of adaptation to plant cell wall in hemibiotrophic fungi.</title>
        <authorList>
            <consortium name="DOE Joint Genome Institute"/>
            <person name="Baroncelli R."/>
            <person name="Diaz J.F."/>
            <person name="Benocci T."/>
            <person name="Peng M."/>
            <person name="Battaglia E."/>
            <person name="Haridas S."/>
            <person name="Andreopoulos W."/>
            <person name="Labutti K."/>
            <person name="Pangilinan J."/>
            <person name="Floch G.L."/>
            <person name="Makela M.R."/>
            <person name="Henrissat B."/>
            <person name="Grigoriev I.V."/>
            <person name="Crouch J.A."/>
            <person name="De Vries R.P."/>
            <person name="Sukno S.A."/>
            <person name="Thon M.R."/>
        </authorList>
    </citation>
    <scope>NUCLEOTIDE SEQUENCE</scope>
    <source>
        <strain evidence="10">MAFF235873</strain>
    </source>
</reference>
<dbReference type="EMBL" id="MU842939">
    <property type="protein sequence ID" value="KAK2025361.1"/>
    <property type="molecule type" value="Genomic_DNA"/>
</dbReference>
<dbReference type="GO" id="GO:0015035">
    <property type="term" value="F:protein-disulfide reductase activity"/>
    <property type="evidence" value="ECO:0007669"/>
    <property type="project" value="TreeGrafter"/>
</dbReference>
<dbReference type="Proteomes" id="UP001232148">
    <property type="component" value="Unassembled WGS sequence"/>
</dbReference>
<proteinExistence type="predicted"/>
<evidence type="ECO:0000256" key="5">
    <source>
        <dbReference type="ARBA" id="ARBA00023235"/>
    </source>
</evidence>
<dbReference type="GO" id="GO:0003756">
    <property type="term" value="F:protein disulfide isomerase activity"/>
    <property type="evidence" value="ECO:0007669"/>
    <property type="project" value="UniProtKB-EC"/>
</dbReference>
<evidence type="ECO:0000256" key="6">
    <source>
        <dbReference type="ARBA" id="ARBA00023284"/>
    </source>
</evidence>
<keyword evidence="4" id="KW-1015">Disulfide bond</keyword>
<dbReference type="Pfam" id="PF00085">
    <property type="entry name" value="Thioredoxin"/>
    <property type="match status" value="1"/>
</dbReference>
<evidence type="ECO:0000256" key="4">
    <source>
        <dbReference type="ARBA" id="ARBA00023157"/>
    </source>
</evidence>
<protein>
    <recommendedName>
        <fullName evidence="3">protein disulfide-isomerase</fullName>
        <ecNumber evidence="3">5.3.4.1</ecNumber>
    </recommendedName>
</protein>
<comment type="catalytic activity">
    <reaction evidence="1">
        <text>Catalyzes the rearrangement of -S-S- bonds in proteins.</text>
        <dbReference type="EC" id="5.3.4.1"/>
    </reaction>
</comment>
<evidence type="ECO:0000313" key="11">
    <source>
        <dbReference type="Proteomes" id="UP001232148"/>
    </source>
</evidence>
<sequence length="483" mass="51472">MHHPTLFAAGAAVLSVLPGAQAGLYPKSSAVLQVDAKNYDDLIAKSNHTSIVEFYAPWCGHCQNLKPAYEKAAKNLNGLAKVAAVDCDEDANKPLCGQFGIQGFPTLKIVKPGKKPGKPVVEDYQGPRTATGIVEAVIDKINNHVKRVTDKDIDSFLEGDKPKAILFTEKGTTSALLRSVAIEFLDAVTVGQVRSKESKAVDKFGVKSFPTLVLVPGGDKEHIVYDGELKKDGIVSFISQVASPNPDPAPKGDKKKADKKTDKKAEKKSKPASAKSSTSTAADEEASPKAEPSTETPSAEQTAPAVSVVPPLPVADTPEKLQAECLTAKSHTCILAFVPSKENEKAEKALASLAELDHKYAQSHRKLFPFFSVPSDNTAASTVTKGLGLTGDVEIVAVNARRGWWRHYEGDFDVVSVESWIDAIRLGEGVKQTLPEGLVVDEVKTESAEESTASTAATEPVPESETEAPKETPSDTTGGHDEL</sequence>
<comment type="subcellular location">
    <subcellularLocation>
        <location evidence="2">Endoplasmic reticulum lumen</location>
    </subcellularLocation>
</comment>
<dbReference type="GO" id="GO:0034976">
    <property type="term" value="P:response to endoplasmic reticulum stress"/>
    <property type="evidence" value="ECO:0007669"/>
    <property type="project" value="TreeGrafter"/>
</dbReference>
<feature type="domain" description="Thioredoxin" evidence="9">
    <location>
        <begin position="11"/>
        <end position="143"/>
    </location>
</feature>
<dbReference type="InterPro" id="IPR017937">
    <property type="entry name" value="Thioredoxin_CS"/>
</dbReference>
<accession>A0AAD9LWX4</accession>
<dbReference type="PROSITE" id="PS00194">
    <property type="entry name" value="THIOREDOXIN_1"/>
    <property type="match status" value="1"/>
</dbReference>
<feature type="region of interest" description="Disordered" evidence="7">
    <location>
        <begin position="240"/>
        <end position="313"/>
    </location>
</feature>
<feature type="compositionally biased region" description="Low complexity" evidence="7">
    <location>
        <begin position="450"/>
        <end position="459"/>
    </location>
</feature>
<dbReference type="PANTHER" id="PTHR45815">
    <property type="entry name" value="PROTEIN DISULFIDE-ISOMERASE A6"/>
    <property type="match status" value="1"/>
</dbReference>
<dbReference type="InterPro" id="IPR057305">
    <property type="entry name" value="Thioredox_PDIA6_C"/>
</dbReference>
<evidence type="ECO:0000256" key="8">
    <source>
        <dbReference type="SAM" id="SignalP"/>
    </source>
</evidence>
<keyword evidence="5" id="KW-0413">Isomerase</keyword>
<dbReference type="Pfam" id="PF24541">
    <property type="entry name" value="Thioredox_PDIA6_C"/>
    <property type="match status" value="1"/>
</dbReference>
<evidence type="ECO:0000256" key="7">
    <source>
        <dbReference type="SAM" id="MobiDB-lite"/>
    </source>
</evidence>
<keyword evidence="11" id="KW-1185">Reference proteome</keyword>
<dbReference type="AlphaFoldDB" id="A0AAD9LWX4"/>
<dbReference type="PRINTS" id="PR00421">
    <property type="entry name" value="THIOREDOXIN"/>
</dbReference>
<comment type="caution">
    <text evidence="10">The sequence shown here is derived from an EMBL/GenBank/DDBJ whole genome shotgun (WGS) entry which is preliminary data.</text>
</comment>
<feature type="compositionally biased region" description="Low complexity" evidence="7">
    <location>
        <begin position="271"/>
        <end position="281"/>
    </location>
</feature>
<dbReference type="SUPFAM" id="SSF52833">
    <property type="entry name" value="Thioredoxin-like"/>
    <property type="match status" value="2"/>
</dbReference>
<keyword evidence="6" id="KW-0676">Redox-active center</keyword>
<keyword evidence="8" id="KW-0732">Signal</keyword>
<feature type="compositionally biased region" description="Basic and acidic residues" evidence="7">
    <location>
        <begin position="467"/>
        <end position="483"/>
    </location>
</feature>
<evidence type="ECO:0000256" key="3">
    <source>
        <dbReference type="ARBA" id="ARBA00012723"/>
    </source>
</evidence>
<dbReference type="InterPro" id="IPR013766">
    <property type="entry name" value="Thioredoxin_domain"/>
</dbReference>
<evidence type="ECO:0000256" key="2">
    <source>
        <dbReference type="ARBA" id="ARBA00004319"/>
    </source>
</evidence>
<dbReference type="PANTHER" id="PTHR45815:SF3">
    <property type="entry name" value="PROTEIN DISULFIDE-ISOMERASE A6"/>
    <property type="match status" value="1"/>
</dbReference>
<evidence type="ECO:0000259" key="9">
    <source>
        <dbReference type="PROSITE" id="PS51352"/>
    </source>
</evidence>
<dbReference type="Gene3D" id="3.40.30.10">
    <property type="entry name" value="Glutaredoxin"/>
    <property type="match status" value="2"/>
</dbReference>
<dbReference type="GO" id="GO:0005788">
    <property type="term" value="C:endoplasmic reticulum lumen"/>
    <property type="evidence" value="ECO:0007669"/>
    <property type="project" value="UniProtKB-SubCell"/>
</dbReference>
<evidence type="ECO:0000313" key="10">
    <source>
        <dbReference type="EMBL" id="KAK2025361.1"/>
    </source>
</evidence>
<feature type="chain" id="PRO_5042236523" description="protein disulfide-isomerase" evidence="8">
    <location>
        <begin position="23"/>
        <end position="483"/>
    </location>
</feature>
<organism evidence="10 11">
    <name type="scientific">Colletotrichum zoysiae</name>
    <dbReference type="NCBI Taxonomy" id="1216348"/>
    <lineage>
        <taxon>Eukaryota</taxon>
        <taxon>Fungi</taxon>
        <taxon>Dikarya</taxon>
        <taxon>Ascomycota</taxon>
        <taxon>Pezizomycotina</taxon>
        <taxon>Sordariomycetes</taxon>
        <taxon>Hypocreomycetidae</taxon>
        <taxon>Glomerellales</taxon>
        <taxon>Glomerellaceae</taxon>
        <taxon>Colletotrichum</taxon>
        <taxon>Colletotrichum graminicola species complex</taxon>
    </lineage>
</organism>
<dbReference type="EC" id="5.3.4.1" evidence="3"/>
<name>A0AAD9LWX4_9PEZI</name>